<reference evidence="3" key="2">
    <citation type="submission" date="2023-02" db="EMBL/GenBank/DDBJ databases">
        <authorList>
            <consortium name="DOE Joint Genome Institute"/>
            <person name="Mondo S.J."/>
            <person name="Chang Y."/>
            <person name="Wang Y."/>
            <person name="Ahrendt S."/>
            <person name="Andreopoulos W."/>
            <person name="Barry K."/>
            <person name="Beard J."/>
            <person name="Benny G.L."/>
            <person name="Blankenship S."/>
            <person name="Bonito G."/>
            <person name="Cuomo C."/>
            <person name="Desiro A."/>
            <person name="Gervers K.A."/>
            <person name="Hundley H."/>
            <person name="Kuo A."/>
            <person name="LaButti K."/>
            <person name="Lang B.F."/>
            <person name="Lipzen A."/>
            <person name="O'Donnell K."/>
            <person name="Pangilinan J."/>
            <person name="Reynolds N."/>
            <person name="Sandor L."/>
            <person name="Smith M.W."/>
            <person name="Tsang A."/>
            <person name="Grigoriev I.V."/>
            <person name="Stajich J.E."/>
            <person name="Spatafora J.W."/>
        </authorList>
    </citation>
    <scope>NUCLEOTIDE SEQUENCE</scope>
    <source>
        <strain evidence="3">RSA 2281</strain>
    </source>
</reference>
<keyword evidence="4" id="KW-1185">Reference proteome</keyword>
<protein>
    <submittedName>
        <fullName evidence="3">Uncharacterized protein</fullName>
    </submittedName>
</protein>
<dbReference type="Proteomes" id="UP001209540">
    <property type="component" value="Unassembled WGS sequence"/>
</dbReference>
<feature type="transmembrane region" description="Helical" evidence="2">
    <location>
        <begin position="79"/>
        <end position="98"/>
    </location>
</feature>
<organism evidence="3 4">
    <name type="scientific">Phascolomyces articulosus</name>
    <dbReference type="NCBI Taxonomy" id="60185"/>
    <lineage>
        <taxon>Eukaryota</taxon>
        <taxon>Fungi</taxon>
        <taxon>Fungi incertae sedis</taxon>
        <taxon>Mucoromycota</taxon>
        <taxon>Mucoromycotina</taxon>
        <taxon>Mucoromycetes</taxon>
        <taxon>Mucorales</taxon>
        <taxon>Lichtheimiaceae</taxon>
        <taxon>Phascolomyces</taxon>
    </lineage>
</organism>
<reference evidence="3" key="1">
    <citation type="journal article" date="2022" name="IScience">
        <title>Evolution of zygomycete secretomes and the origins of terrestrial fungal ecologies.</title>
        <authorList>
            <person name="Chang Y."/>
            <person name="Wang Y."/>
            <person name="Mondo S."/>
            <person name="Ahrendt S."/>
            <person name="Andreopoulos W."/>
            <person name="Barry K."/>
            <person name="Beard J."/>
            <person name="Benny G.L."/>
            <person name="Blankenship S."/>
            <person name="Bonito G."/>
            <person name="Cuomo C."/>
            <person name="Desiro A."/>
            <person name="Gervers K.A."/>
            <person name="Hundley H."/>
            <person name="Kuo A."/>
            <person name="LaButti K."/>
            <person name="Lang B.F."/>
            <person name="Lipzen A."/>
            <person name="O'Donnell K."/>
            <person name="Pangilinan J."/>
            <person name="Reynolds N."/>
            <person name="Sandor L."/>
            <person name="Smith M.E."/>
            <person name="Tsang A."/>
            <person name="Grigoriev I.V."/>
            <person name="Stajich J.E."/>
            <person name="Spatafora J.W."/>
        </authorList>
    </citation>
    <scope>NUCLEOTIDE SEQUENCE</scope>
    <source>
        <strain evidence="3">RSA 2281</strain>
    </source>
</reference>
<feature type="region of interest" description="Disordered" evidence="1">
    <location>
        <begin position="1"/>
        <end position="68"/>
    </location>
</feature>
<accession>A0AAD5P8S7</accession>
<gene>
    <name evidence="3" type="ORF">BDA99DRAFT_524448</name>
</gene>
<evidence type="ECO:0000313" key="4">
    <source>
        <dbReference type="Proteomes" id="UP001209540"/>
    </source>
</evidence>
<keyword evidence="2" id="KW-1133">Transmembrane helix</keyword>
<name>A0AAD5P8S7_9FUNG</name>
<keyword evidence="2" id="KW-0472">Membrane</keyword>
<keyword evidence="2" id="KW-0812">Transmembrane</keyword>
<evidence type="ECO:0000256" key="1">
    <source>
        <dbReference type="SAM" id="MobiDB-lite"/>
    </source>
</evidence>
<evidence type="ECO:0000256" key="2">
    <source>
        <dbReference type="SAM" id="Phobius"/>
    </source>
</evidence>
<sequence length="155" mass="17245">MERLPSISVHPYIEDTPMSTPSRRTSFHDTIMPDVEIQNTSNSSNTSSSIRQTNTVSSSSKSGSTDYFPGNRTPQYDVYVIRFMGSLFLYIIFFHILVDRPLMTTTTTITTTTIRPTPLQSSSMMGLGKQSQLLNPLPPSDDEDGTILNDGNVMK</sequence>
<evidence type="ECO:0000313" key="3">
    <source>
        <dbReference type="EMBL" id="KAI9248776.1"/>
    </source>
</evidence>
<proteinExistence type="predicted"/>
<dbReference type="EMBL" id="JAIXMP010000037">
    <property type="protein sequence ID" value="KAI9248776.1"/>
    <property type="molecule type" value="Genomic_DNA"/>
</dbReference>
<comment type="caution">
    <text evidence="3">The sequence shown here is derived from an EMBL/GenBank/DDBJ whole genome shotgun (WGS) entry which is preliminary data.</text>
</comment>
<feature type="region of interest" description="Disordered" evidence="1">
    <location>
        <begin position="116"/>
        <end position="155"/>
    </location>
</feature>
<feature type="compositionally biased region" description="Polar residues" evidence="1">
    <location>
        <begin position="118"/>
        <end position="134"/>
    </location>
</feature>
<feature type="compositionally biased region" description="Low complexity" evidence="1">
    <location>
        <begin position="37"/>
        <end position="64"/>
    </location>
</feature>
<dbReference type="AlphaFoldDB" id="A0AAD5P8S7"/>